<keyword evidence="3" id="KW-1185">Reference proteome</keyword>
<sequence>MKKLLTLFGALSLTSVSASTVVACGDPDDNGGGTTNPPSTEKYNLDDLFDNNIIPSLEVNWENTEGRKYMNAQTLFLQSVTKILEQNYEKNGSEKAKMFSDIGVGEDAWGNSLRNLTYFYKDNPQEDFTKIINDSLEMYNPDNSGTEPNIETQIVQNYEFKMDFNYVSLLEANKVSNSENATKLISKVNEGKISITIETLNITWYDFS</sequence>
<organism evidence="2 3">
    <name type="scientific">Spiroplasma culicicola AES-1</name>
    <dbReference type="NCBI Taxonomy" id="1276246"/>
    <lineage>
        <taxon>Bacteria</taxon>
        <taxon>Bacillati</taxon>
        <taxon>Mycoplasmatota</taxon>
        <taxon>Mollicutes</taxon>
        <taxon>Entomoplasmatales</taxon>
        <taxon>Spiroplasmataceae</taxon>
        <taxon>Spiroplasma</taxon>
    </lineage>
</organism>
<dbReference type="PATRIC" id="fig|1276246.3.peg.333"/>
<proteinExistence type="predicted"/>
<accession>W6A728</accession>
<dbReference type="NCBIfam" id="NF045726">
    <property type="entry name" value="XXplasma_LP"/>
    <property type="match status" value="1"/>
</dbReference>
<dbReference type="AlphaFoldDB" id="W6A728"/>
<dbReference type="STRING" id="1276246.SCULI_v1c03340"/>
<dbReference type="NCBIfam" id="NF038029">
    <property type="entry name" value="LP_plasma"/>
    <property type="match status" value="1"/>
</dbReference>
<evidence type="ECO:0000313" key="2">
    <source>
        <dbReference type="EMBL" id="AHI52675.1"/>
    </source>
</evidence>
<feature type="chain" id="PRO_5004876028" description="Lipoprotein" evidence="1">
    <location>
        <begin position="19"/>
        <end position="208"/>
    </location>
</feature>
<protein>
    <recommendedName>
        <fullName evidence="4">Lipoprotein</fullName>
    </recommendedName>
</protein>
<evidence type="ECO:0000256" key="1">
    <source>
        <dbReference type="SAM" id="SignalP"/>
    </source>
</evidence>
<dbReference type="KEGG" id="scq:SCULI_v1c03340"/>
<dbReference type="HOGENOM" id="CLU_1420667_0_0_14"/>
<gene>
    <name evidence="2" type="ORF">SCULI_v1c03340</name>
</gene>
<evidence type="ECO:0000313" key="3">
    <source>
        <dbReference type="Proteomes" id="UP000019267"/>
    </source>
</evidence>
<dbReference type="EMBL" id="CP006681">
    <property type="protein sequence ID" value="AHI52675.1"/>
    <property type="molecule type" value="Genomic_DNA"/>
</dbReference>
<dbReference type="InterPro" id="IPR054816">
    <property type="entry name" value="Lipoprotein_mollicutes-type_CS"/>
</dbReference>
<dbReference type="Proteomes" id="UP000019267">
    <property type="component" value="Chromosome"/>
</dbReference>
<feature type="signal peptide" evidence="1">
    <location>
        <begin position="1"/>
        <end position="18"/>
    </location>
</feature>
<reference evidence="2 3" key="1">
    <citation type="journal article" date="2014" name="Genome Biol. Evol.">
        <title>Molecular evolution of the substrate utilization strategies and putative virulence factors in mosquito-associated Spiroplasma species.</title>
        <authorList>
            <person name="Chang T.H."/>
            <person name="Lo W.S."/>
            <person name="Ku C."/>
            <person name="Chen L.L."/>
            <person name="Kuo C.H."/>
        </authorList>
    </citation>
    <scope>NUCLEOTIDE SEQUENCE [LARGE SCALE GENOMIC DNA]</scope>
    <source>
        <strain evidence="2">AES-1</strain>
    </source>
</reference>
<name>W6A728_9MOLU</name>
<dbReference type="PROSITE" id="PS51257">
    <property type="entry name" value="PROKAR_LIPOPROTEIN"/>
    <property type="match status" value="1"/>
</dbReference>
<dbReference type="RefSeq" id="WP_025362916.1">
    <property type="nucleotide sequence ID" value="NZ_CP006681.1"/>
</dbReference>
<evidence type="ECO:0008006" key="4">
    <source>
        <dbReference type="Google" id="ProtNLM"/>
    </source>
</evidence>
<keyword evidence="1" id="KW-0732">Signal</keyword>